<evidence type="ECO:0000313" key="1">
    <source>
        <dbReference type="EMBL" id="GAI10019.1"/>
    </source>
</evidence>
<feature type="non-terminal residue" evidence="1">
    <location>
        <position position="1"/>
    </location>
</feature>
<name>X1MUJ0_9ZZZZ</name>
<comment type="caution">
    <text evidence="1">The sequence shown here is derived from an EMBL/GenBank/DDBJ whole genome shotgun (WGS) entry which is preliminary data.</text>
</comment>
<dbReference type="EMBL" id="BARV01012964">
    <property type="protein sequence ID" value="GAI10019.1"/>
    <property type="molecule type" value="Genomic_DNA"/>
</dbReference>
<proteinExistence type="predicted"/>
<dbReference type="AlphaFoldDB" id="X1MUJ0"/>
<reference evidence="1" key="1">
    <citation type="journal article" date="2014" name="Front. Microbiol.">
        <title>High frequency of phylogenetically diverse reductive dehalogenase-homologous genes in deep subseafloor sedimentary metagenomes.</title>
        <authorList>
            <person name="Kawai M."/>
            <person name="Futagami T."/>
            <person name="Toyoda A."/>
            <person name="Takaki Y."/>
            <person name="Nishi S."/>
            <person name="Hori S."/>
            <person name="Arai W."/>
            <person name="Tsubouchi T."/>
            <person name="Morono Y."/>
            <person name="Uchiyama I."/>
            <person name="Ito T."/>
            <person name="Fujiyama A."/>
            <person name="Inagaki F."/>
            <person name="Takami H."/>
        </authorList>
    </citation>
    <scope>NUCLEOTIDE SEQUENCE</scope>
    <source>
        <strain evidence="1">Expedition CK06-06</strain>
    </source>
</reference>
<accession>X1MUJ0</accession>
<gene>
    <name evidence="1" type="ORF">S06H3_23719</name>
</gene>
<sequence length="102" mass="11465">SIDKGGIDIFAWADKHFKRYKGVDLYVDNKKRLLGVKPAANGQRSLVPKAKGRGFSVVCTPFMKQVGVNEKKRVPAEWSEKGKMLLVDLRGYRRASVSTKLK</sequence>
<organism evidence="1">
    <name type="scientific">marine sediment metagenome</name>
    <dbReference type="NCBI Taxonomy" id="412755"/>
    <lineage>
        <taxon>unclassified sequences</taxon>
        <taxon>metagenomes</taxon>
        <taxon>ecological metagenomes</taxon>
    </lineage>
</organism>
<protein>
    <submittedName>
        <fullName evidence="1">Uncharacterized protein</fullName>
    </submittedName>
</protein>